<dbReference type="EMBL" id="JABBGC010000002">
    <property type="protein sequence ID" value="NML39064.1"/>
    <property type="molecule type" value="Genomic_DNA"/>
</dbReference>
<keyword evidence="8" id="KW-1185">Reference proteome</keyword>
<dbReference type="GO" id="GO:0016874">
    <property type="term" value="F:ligase activity"/>
    <property type="evidence" value="ECO:0007669"/>
    <property type="project" value="UniProtKB-KW"/>
</dbReference>
<evidence type="ECO:0000256" key="2">
    <source>
        <dbReference type="ARBA" id="ARBA00022692"/>
    </source>
</evidence>
<dbReference type="RefSeq" id="WP_169226180.1">
    <property type="nucleotide sequence ID" value="NZ_JABBGC010000002.1"/>
</dbReference>
<accession>A0A848GKX0</accession>
<dbReference type="InterPro" id="IPR051533">
    <property type="entry name" value="WaaL-like"/>
</dbReference>
<feature type="transmembrane region" description="Helical" evidence="5">
    <location>
        <begin position="310"/>
        <end position="328"/>
    </location>
</feature>
<feature type="transmembrane region" description="Helical" evidence="5">
    <location>
        <begin position="122"/>
        <end position="143"/>
    </location>
</feature>
<dbReference type="Pfam" id="PF04932">
    <property type="entry name" value="Wzy_C"/>
    <property type="match status" value="1"/>
</dbReference>
<dbReference type="AlphaFoldDB" id="A0A848GKX0"/>
<comment type="caution">
    <text evidence="7">The sequence shown here is derived from an EMBL/GenBank/DDBJ whole genome shotgun (WGS) entry which is preliminary data.</text>
</comment>
<dbReference type="GO" id="GO:0016020">
    <property type="term" value="C:membrane"/>
    <property type="evidence" value="ECO:0007669"/>
    <property type="project" value="UniProtKB-SubCell"/>
</dbReference>
<feature type="transmembrane region" description="Helical" evidence="5">
    <location>
        <begin position="155"/>
        <end position="174"/>
    </location>
</feature>
<feature type="transmembrane region" description="Helical" evidence="5">
    <location>
        <begin position="21"/>
        <end position="39"/>
    </location>
</feature>
<evidence type="ECO:0000256" key="1">
    <source>
        <dbReference type="ARBA" id="ARBA00004141"/>
    </source>
</evidence>
<feature type="transmembrane region" description="Helical" evidence="5">
    <location>
        <begin position="436"/>
        <end position="452"/>
    </location>
</feature>
<proteinExistence type="predicted"/>
<feature type="transmembrane region" description="Helical" evidence="5">
    <location>
        <begin position="186"/>
        <end position="203"/>
    </location>
</feature>
<reference evidence="7 8" key="1">
    <citation type="submission" date="2020-04" db="EMBL/GenBank/DDBJ databases">
        <title>Chitinophaga sp. G-6-1-13 sp. nov., isolated from soil.</title>
        <authorList>
            <person name="Dahal R.H."/>
            <person name="Chaudhary D.K."/>
        </authorList>
    </citation>
    <scope>NUCLEOTIDE SEQUENCE [LARGE SCALE GENOMIC DNA]</scope>
    <source>
        <strain evidence="7 8">G-6-1-13</strain>
    </source>
</reference>
<keyword evidence="7" id="KW-0436">Ligase</keyword>
<protein>
    <submittedName>
        <fullName evidence="7">O-antigen ligase family protein</fullName>
    </submittedName>
</protein>
<feature type="transmembrane region" description="Helical" evidence="5">
    <location>
        <begin position="45"/>
        <end position="63"/>
    </location>
</feature>
<evidence type="ECO:0000256" key="3">
    <source>
        <dbReference type="ARBA" id="ARBA00022989"/>
    </source>
</evidence>
<dbReference type="Proteomes" id="UP000583266">
    <property type="component" value="Unassembled WGS sequence"/>
</dbReference>
<feature type="transmembrane region" description="Helical" evidence="5">
    <location>
        <begin position="91"/>
        <end position="110"/>
    </location>
</feature>
<evidence type="ECO:0000313" key="7">
    <source>
        <dbReference type="EMBL" id="NML39064.1"/>
    </source>
</evidence>
<feature type="transmembrane region" description="Helical" evidence="5">
    <location>
        <begin position="265"/>
        <end position="282"/>
    </location>
</feature>
<feature type="transmembrane region" description="Helical" evidence="5">
    <location>
        <begin position="458"/>
        <end position="476"/>
    </location>
</feature>
<sequence>MRALVANIFKIDSWSRMPDTIWAYISMFLVGLAISYALTFIDYRLGFLLMGGMIGGAVTLVCFFNTKAGFFISTALGFFMFYLKRMTDDEVPFGVAVDVLIAVTFIGSYYKKKLGGTSAWAHFANPITYLHLINLAFLLIQLFNPSMFSVEGWLFTTRKFFNFVMIYFTALNIFNSKKDIMDFLKLWLILSAFAGFYGCFQQWHGLFGFEEHWVTSDPVRYRLYFQGGDIRKFSILSDPTAYGLLMATSIIFAVVLLLNTGNKRHRKMLLAGILFMALGMAYSGTRTAYIMIPAGLVLFAIMTITNRKTLMFIIGFMMFFSVLIFGPFHSNGTVNRIRSAFEFSDDESLDVRDKNRAFIQPYIWDHPLGGGVSTSGVQGITYNPGHPLAGFPPDSGYLRSALETGWVGLALTCFTFFVLLYLGVKNYYQSRNRETRIIYVGIVASLYAYVVANYAQVAIGQTPGAFFFYAAGAIIIRLRNFETANPNTDNNNLKPILK</sequence>
<evidence type="ECO:0000256" key="5">
    <source>
        <dbReference type="SAM" id="Phobius"/>
    </source>
</evidence>
<feature type="transmembrane region" description="Helical" evidence="5">
    <location>
        <begin position="241"/>
        <end position="258"/>
    </location>
</feature>
<name>A0A848GKX0_9BACT</name>
<evidence type="ECO:0000256" key="4">
    <source>
        <dbReference type="ARBA" id="ARBA00023136"/>
    </source>
</evidence>
<organism evidence="7 8">
    <name type="scientific">Chitinophaga fulva</name>
    <dbReference type="NCBI Taxonomy" id="2728842"/>
    <lineage>
        <taxon>Bacteria</taxon>
        <taxon>Pseudomonadati</taxon>
        <taxon>Bacteroidota</taxon>
        <taxon>Chitinophagia</taxon>
        <taxon>Chitinophagales</taxon>
        <taxon>Chitinophagaceae</taxon>
        <taxon>Chitinophaga</taxon>
    </lineage>
</organism>
<evidence type="ECO:0000313" key="8">
    <source>
        <dbReference type="Proteomes" id="UP000583266"/>
    </source>
</evidence>
<keyword evidence="4 5" id="KW-0472">Membrane</keyword>
<keyword evidence="3 5" id="KW-1133">Transmembrane helix</keyword>
<dbReference type="PANTHER" id="PTHR37422">
    <property type="entry name" value="TEICHURONIC ACID BIOSYNTHESIS PROTEIN TUAE"/>
    <property type="match status" value="1"/>
</dbReference>
<dbReference type="PANTHER" id="PTHR37422:SF13">
    <property type="entry name" value="LIPOPOLYSACCHARIDE BIOSYNTHESIS PROTEIN PA4999-RELATED"/>
    <property type="match status" value="1"/>
</dbReference>
<comment type="subcellular location">
    <subcellularLocation>
        <location evidence="1">Membrane</location>
        <topology evidence="1">Multi-pass membrane protein</topology>
    </subcellularLocation>
</comment>
<dbReference type="InterPro" id="IPR007016">
    <property type="entry name" value="O-antigen_ligase-rel_domated"/>
</dbReference>
<feature type="transmembrane region" description="Helical" evidence="5">
    <location>
        <begin position="405"/>
        <end position="424"/>
    </location>
</feature>
<gene>
    <name evidence="7" type="ORF">HHL17_17820</name>
</gene>
<feature type="transmembrane region" description="Helical" evidence="5">
    <location>
        <begin position="68"/>
        <end position="85"/>
    </location>
</feature>
<feature type="domain" description="O-antigen ligase-related" evidence="6">
    <location>
        <begin position="272"/>
        <end position="412"/>
    </location>
</feature>
<keyword evidence="2 5" id="KW-0812">Transmembrane</keyword>
<evidence type="ECO:0000259" key="6">
    <source>
        <dbReference type="Pfam" id="PF04932"/>
    </source>
</evidence>